<keyword evidence="3" id="KW-1185">Reference proteome</keyword>
<dbReference type="OrthoDB" id="5451596at2"/>
<evidence type="ECO:0000313" key="3">
    <source>
        <dbReference type="Proteomes" id="UP000009073"/>
    </source>
</evidence>
<dbReference type="RefSeq" id="WP_015880003.1">
    <property type="nucleotide sequence ID" value="NC_012691.1"/>
</dbReference>
<dbReference type="STRING" id="595494.Tola_2965"/>
<feature type="domain" description="CBM20" evidence="1">
    <location>
        <begin position="8"/>
        <end position="108"/>
    </location>
</feature>
<proteinExistence type="predicted"/>
<dbReference type="PROSITE" id="PS51166">
    <property type="entry name" value="CBM20"/>
    <property type="match status" value="1"/>
</dbReference>
<dbReference type="SUPFAM" id="SSF81296">
    <property type="entry name" value="E set domains"/>
    <property type="match status" value="1"/>
</dbReference>
<dbReference type="Proteomes" id="UP000009073">
    <property type="component" value="Chromosome"/>
</dbReference>
<dbReference type="KEGG" id="tau:Tola_2965"/>
<evidence type="ECO:0000313" key="2">
    <source>
        <dbReference type="EMBL" id="ACQ94554.1"/>
    </source>
</evidence>
<gene>
    <name evidence="2" type="ordered locus">Tola_2965</name>
</gene>
<reference evidence="2 3" key="2">
    <citation type="journal article" date="2011" name="Stand. Genomic Sci.">
        <title>Complete genome sequence of Tolumonas auensis type strain (TA 4).</title>
        <authorList>
            <person name="Chertkov O."/>
            <person name="Copeland A."/>
            <person name="Lucas S."/>
            <person name="Lapidus A."/>
            <person name="Berry K.W."/>
            <person name="Detter J.C."/>
            <person name="Del Rio T.G."/>
            <person name="Hammon N."/>
            <person name="Dalin E."/>
            <person name="Tice H."/>
            <person name="Pitluck S."/>
            <person name="Richardson P."/>
            <person name="Bruce D."/>
            <person name="Goodwin L."/>
            <person name="Han C."/>
            <person name="Tapia R."/>
            <person name="Saunders E."/>
            <person name="Schmutz J."/>
            <person name="Brettin T."/>
            <person name="Larimer F."/>
            <person name="Land M."/>
            <person name="Hauser L."/>
            <person name="Spring S."/>
            <person name="Rohde M."/>
            <person name="Kyrpides N.C."/>
            <person name="Ivanova N."/>
            <person name="Goker M."/>
            <person name="Beller H.R."/>
            <person name="Klenk H.P."/>
            <person name="Woyke T."/>
        </authorList>
    </citation>
    <scope>NUCLEOTIDE SEQUENCE [LARGE SCALE GENOMIC DNA]</scope>
    <source>
        <strain evidence="3">DSM 9187 / TA4</strain>
    </source>
</reference>
<dbReference type="InterPro" id="IPR032640">
    <property type="entry name" value="AMPK1_CBM"/>
</dbReference>
<dbReference type="InterPro" id="IPR013783">
    <property type="entry name" value="Ig-like_fold"/>
</dbReference>
<dbReference type="InterPro" id="IPR002044">
    <property type="entry name" value="CBM20"/>
</dbReference>
<dbReference type="Gene3D" id="2.60.40.10">
    <property type="entry name" value="Immunoglobulins"/>
    <property type="match status" value="1"/>
</dbReference>
<reference evidence="3" key="1">
    <citation type="submission" date="2009-05" db="EMBL/GenBank/DDBJ databases">
        <title>Complete sequence of Tolumonas auensis DSM 9187.</title>
        <authorList>
            <consortium name="US DOE Joint Genome Institute"/>
            <person name="Lucas S."/>
            <person name="Copeland A."/>
            <person name="Lapidus A."/>
            <person name="Glavina del Rio T."/>
            <person name="Tice H."/>
            <person name="Bruce D."/>
            <person name="Goodwin L."/>
            <person name="Pitluck S."/>
            <person name="Chertkov O."/>
            <person name="Brettin T."/>
            <person name="Detter J.C."/>
            <person name="Han C."/>
            <person name="Larimer F."/>
            <person name="Land M."/>
            <person name="Hauser L."/>
            <person name="Kyrpides N."/>
            <person name="Mikhailova N."/>
            <person name="Spring S."/>
            <person name="Beller H."/>
        </authorList>
    </citation>
    <scope>NUCLEOTIDE SEQUENCE [LARGE SCALE GENOMIC DNA]</scope>
    <source>
        <strain evidence="3">DSM 9187 / TA4</strain>
    </source>
</reference>
<organism evidence="2 3">
    <name type="scientific">Tolumonas auensis (strain DSM 9187 / NBRC 110442 / TA 4)</name>
    <dbReference type="NCBI Taxonomy" id="595494"/>
    <lineage>
        <taxon>Bacteria</taxon>
        <taxon>Pseudomonadati</taxon>
        <taxon>Pseudomonadota</taxon>
        <taxon>Gammaproteobacteria</taxon>
        <taxon>Aeromonadales</taxon>
        <taxon>Aeromonadaceae</taxon>
        <taxon>Tolumonas</taxon>
    </lineage>
</organism>
<dbReference type="GO" id="GO:2001070">
    <property type="term" value="F:starch binding"/>
    <property type="evidence" value="ECO:0007669"/>
    <property type="project" value="InterPro"/>
</dbReference>
<protein>
    <recommendedName>
        <fullName evidence="1">CBM20 domain-containing protein</fullName>
    </recommendedName>
</protein>
<dbReference type="HOGENOM" id="CLU_158008_1_0_6"/>
<name>C4LD23_TOLAT</name>
<dbReference type="CAZy" id="CBM48">
    <property type="family name" value="Carbohydrate-Binding Module Family 48"/>
</dbReference>
<dbReference type="InterPro" id="IPR014756">
    <property type="entry name" value="Ig_E-set"/>
</dbReference>
<dbReference type="AlphaFoldDB" id="C4LD23"/>
<dbReference type="eggNOG" id="COG0296">
    <property type="taxonomic scope" value="Bacteria"/>
</dbReference>
<evidence type="ECO:0000259" key="1">
    <source>
        <dbReference type="PROSITE" id="PS51166"/>
    </source>
</evidence>
<dbReference type="EMBL" id="CP001616">
    <property type="protein sequence ID" value="ACQ94554.1"/>
    <property type="molecule type" value="Genomic_DNA"/>
</dbReference>
<dbReference type="Pfam" id="PF16561">
    <property type="entry name" value="AMPK1_CBM"/>
    <property type="match status" value="1"/>
</dbReference>
<dbReference type="CDD" id="cd07184">
    <property type="entry name" value="E_set_Isoamylase_like_N"/>
    <property type="match status" value="1"/>
</dbReference>
<sequence>MAVTKKFLKTKPEVQVTFEIQPDSTESASKVYVVGEFAGWEPVELKKLKSGLFKTTINLPTNQQDSYQYRYRFILPDGSEKFENDVQADGYCGNPYGGENSVVCVLPQ</sequence>
<accession>C4LD23</accession>